<evidence type="ECO:0000256" key="6">
    <source>
        <dbReference type="SAM" id="MobiDB-lite"/>
    </source>
</evidence>
<dbReference type="AlphaFoldDB" id="A0AA40C0J1"/>
<keyword evidence="10" id="KW-1185">Reference proteome</keyword>
<dbReference type="EMBL" id="JAULSU010000004">
    <property type="protein sequence ID" value="KAK0620602.1"/>
    <property type="molecule type" value="Genomic_DNA"/>
</dbReference>
<comment type="similarity">
    <text evidence="5">Belongs to the SAT4 family.</text>
</comment>
<dbReference type="InterPro" id="IPR049326">
    <property type="entry name" value="Rhodopsin_dom_fungi"/>
</dbReference>
<evidence type="ECO:0000256" key="2">
    <source>
        <dbReference type="ARBA" id="ARBA00022692"/>
    </source>
</evidence>
<evidence type="ECO:0000259" key="8">
    <source>
        <dbReference type="Pfam" id="PF20684"/>
    </source>
</evidence>
<dbReference type="Pfam" id="PF20684">
    <property type="entry name" value="Fung_rhodopsin"/>
    <property type="match status" value="1"/>
</dbReference>
<dbReference type="PANTHER" id="PTHR33048:SF47">
    <property type="entry name" value="INTEGRAL MEMBRANE PROTEIN-RELATED"/>
    <property type="match status" value="1"/>
</dbReference>
<evidence type="ECO:0000256" key="5">
    <source>
        <dbReference type="ARBA" id="ARBA00038359"/>
    </source>
</evidence>
<feature type="transmembrane region" description="Helical" evidence="7">
    <location>
        <begin position="29"/>
        <end position="48"/>
    </location>
</feature>
<name>A0AA40C0J1_9PEZI</name>
<proteinExistence type="inferred from homology"/>
<dbReference type="GO" id="GO:0016020">
    <property type="term" value="C:membrane"/>
    <property type="evidence" value="ECO:0007669"/>
    <property type="project" value="UniProtKB-SubCell"/>
</dbReference>
<keyword evidence="2 7" id="KW-0812">Transmembrane</keyword>
<sequence>MSSNSTFPGDAGPPFGPGGPALDTSTQQTGIIVSWAVMTVFATIAVGLRFYTRRFILRVLGVEDWLILAAMVCRLPETFSSLGHHIWTLTPDQIIQGNMENWYSFMFYKTSLACTKMSILFLYLRIMPHGLIRYANFAVMAIIMICNIWVLVSDFVGCTPLAKTWDPSIPGTCLPMLALALGSSVMHIITDFIIFALPIPILVKLKMSFKRKICLVFVFSIGFFVCLISIIRIISIRQLDFSDVTYTFSTVAYWGAVEVNLAIICACLTTLKPLLVHVFPGILGTSHAIPYSLGPSIVHPNGGGVSIQRTTVVQAEQGRFSMLDDESVKSTKALSPEVSYEMDSKAKKLYTVCVTTPSKAHEKLGLH</sequence>
<evidence type="ECO:0000256" key="1">
    <source>
        <dbReference type="ARBA" id="ARBA00004141"/>
    </source>
</evidence>
<feature type="region of interest" description="Disordered" evidence="6">
    <location>
        <begin position="1"/>
        <end position="20"/>
    </location>
</feature>
<gene>
    <name evidence="9" type="ORF">B0T14DRAFT_430419</name>
</gene>
<accession>A0AA40C0J1</accession>
<evidence type="ECO:0000313" key="10">
    <source>
        <dbReference type="Proteomes" id="UP001175000"/>
    </source>
</evidence>
<feature type="transmembrane region" description="Helical" evidence="7">
    <location>
        <begin position="136"/>
        <end position="156"/>
    </location>
</feature>
<evidence type="ECO:0000256" key="7">
    <source>
        <dbReference type="SAM" id="Phobius"/>
    </source>
</evidence>
<reference evidence="9" key="1">
    <citation type="submission" date="2023-06" db="EMBL/GenBank/DDBJ databases">
        <title>Genome-scale phylogeny and comparative genomics of the fungal order Sordariales.</title>
        <authorList>
            <consortium name="Lawrence Berkeley National Laboratory"/>
            <person name="Hensen N."/>
            <person name="Bonometti L."/>
            <person name="Westerberg I."/>
            <person name="Brannstrom I.O."/>
            <person name="Guillou S."/>
            <person name="Cros-Aarteil S."/>
            <person name="Calhoun S."/>
            <person name="Haridas S."/>
            <person name="Kuo A."/>
            <person name="Mondo S."/>
            <person name="Pangilinan J."/>
            <person name="Riley R."/>
            <person name="Labutti K."/>
            <person name="Andreopoulos B."/>
            <person name="Lipzen A."/>
            <person name="Chen C."/>
            <person name="Yanf M."/>
            <person name="Daum C."/>
            <person name="Ng V."/>
            <person name="Clum A."/>
            <person name="Steindorff A."/>
            <person name="Ohm R."/>
            <person name="Martin F."/>
            <person name="Silar P."/>
            <person name="Natvig D."/>
            <person name="Lalanne C."/>
            <person name="Gautier V."/>
            <person name="Ament-Velasquez S.L."/>
            <person name="Kruys A."/>
            <person name="Hutchinson M.I."/>
            <person name="Powell A.J."/>
            <person name="Barry K."/>
            <person name="Miller A.N."/>
            <person name="Grigoriev I.V."/>
            <person name="Debuchy R."/>
            <person name="Gladieux P."/>
            <person name="Thoren M.H."/>
            <person name="Johannesson H."/>
        </authorList>
    </citation>
    <scope>NUCLEOTIDE SEQUENCE</scope>
    <source>
        <strain evidence="9">CBS 606.72</strain>
    </source>
</reference>
<feature type="transmembrane region" description="Helical" evidence="7">
    <location>
        <begin position="176"/>
        <end position="201"/>
    </location>
</feature>
<protein>
    <recommendedName>
        <fullName evidence="8">Rhodopsin domain-containing protein</fullName>
    </recommendedName>
</protein>
<dbReference type="PANTHER" id="PTHR33048">
    <property type="entry name" value="PTH11-LIKE INTEGRAL MEMBRANE PROTEIN (AFU_ORTHOLOGUE AFUA_5G11245)"/>
    <property type="match status" value="1"/>
</dbReference>
<evidence type="ECO:0000313" key="9">
    <source>
        <dbReference type="EMBL" id="KAK0620602.1"/>
    </source>
</evidence>
<keyword evidence="3 7" id="KW-1133">Transmembrane helix</keyword>
<organism evidence="9 10">
    <name type="scientific">Immersiella caudata</name>
    <dbReference type="NCBI Taxonomy" id="314043"/>
    <lineage>
        <taxon>Eukaryota</taxon>
        <taxon>Fungi</taxon>
        <taxon>Dikarya</taxon>
        <taxon>Ascomycota</taxon>
        <taxon>Pezizomycotina</taxon>
        <taxon>Sordariomycetes</taxon>
        <taxon>Sordariomycetidae</taxon>
        <taxon>Sordariales</taxon>
        <taxon>Lasiosphaeriaceae</taxon>
        <taxon>Immersiella</taxon>
    </lineage>
</organism>
<feature type="transmembrane region" description="Helical" evidence="7">
    <location>
        <begin position="251"/>
        <end position="271"/>
    </location>
</feature>
<comment type="subcellular location">
    <subcellularLocation>
        <location evidence="1">Membrane</location>
        <topology evidence="1">Multi-pass membrane protein</topology>
    </subcellularLocation>
</comment>
<feature type="transmembrane region" description="Helical" evidence="7">
    <location>
        <begin position="213"/>
        <end position="231"/>
    </location>
</feature>
<keyword evidence="4 7" id="KW-0472">Membrane</keyword>
<feature type="transmembrane region" description="Helical" evidence="7">
    <location>
        <begin position="106"/>
        <end position="124"/>
    </location>
</feature>
<feature type="domain" description="Rhodopsin" evidence="8">
    <location>
        <begin position="48"/>
        <end position="276"/>
    </location>
</feature>
<evidence type="ECO:0000256" key="3">
    <source>
        <dbReference type="ARBA" id="ARBA00022989"/>
    </source>
</evidence>
<comment type="caution">
    <text evidence="9">The sequence shown here is derived from an EMBL/GenBank/DDBJ whole genome shotgun (WGS) entry which is preliminary data.</text>
</comment>
<dbReference type="InterPro" id="IPR052337">
    <property type="entry name" value="SAT4-like"/>
</dbReference>
<evidence type="ECO:0000256" key="4">
    <source>
        <dbReference type="ARBA" id="ARBA00023136"/>
    </source>
</evidence>
<dbReference type="Proteomes" id="UP001175000">
    <property type="component" value="Unassembled WGS sequence"/>
</dbReference>